<comment type="caution">
    <text evidence="8">The sequence shown here is derived from an EMBL/GenBank/DDBJ whole genome shotgun (WGS) entry which is preliminary data.</text>
</comment>
<protein>
    <recommendedName>
        <fullName evidence="6">Ribonuclease D</fullName>
        <shortName evidence="6">RNase D</shortName>
        <ecNumber evidence="6">3.1.13.5</ecNumber>
    </recommendedName>
</protein>
<dbReference type="InterPro" id="IPR002121">
    <property type="entry name" value="HRDC_dom"/>
</dbReference>
<dbReference type="PANTHER" id="PTHR47649">
    <property type="entry name" value="RIBONUCLEASE D"/>
    <property type="match status" value="1"/>
</dbReference>
<accession>A0ABU3YNL9</accession>
<evidence type="ECO:0000256" key="1">
    <source>
        <dbReference type="ARBA" id="ARBA00022490"/>
    </source>
</evidence>
<dbReference type="Proteomes" id="UP001187203">
    <property type="component" value="Unassembled WGS sequence"/>
</dbReference>
<keyword evidence="9" id="KW-1185">Reference proteome</keyword>
<dbReference type="SUPFAM" id="SSF53098">
    <property type="entry name" value="Ribonuclease H-like"/>
    <property type="match status" value="1"/>
</dbReference>
<organism evidence="8 9">
    <name type="scientific">Rhizobium brockwellii</name>
    <dbReference type="NCBI Taxonomy" id="3019932"/>
    <lineage>
        <taxon>Bacteria</taxon>
        <taxon>Pseudomonadati</taxon>
        <taxon>Pseudomonadota</taxon>
        <taxon>Alphaproteobacteria</taxon>
        <taxon>Hyphomicrobiales</taxon>
        <taxon>Rhizobiaceae</taxon>
        <taxon>Rhizobium/Agrobacterium group</taxon>
        <taxon>Rhizobium</taxon>
    </lineage>
</organism>
<dbReference type="CDD" id="cd06142">
    <property type="entry name" value="RNaseD_exo"/>
    <property type="match status" value="1"/>
</dbReference>
<evidence type="ECO:0000313" key="8">
    <source>
        <dbReference type="EMBL" id="MDV4187227.1"/>
    </source>
</evidence>
<dbReference type="GO" id="GO:0033890">
    <property type="term" value="F:ribonuclease D activity"/>
    <property type="evidence" value="ECO:0007669"/>
    <property type="project" value="UniProtKB-EC"/>
</dbReference>
<dbReference type="SMART" id="SM00474">
    <property type="entry name" value="35EXOc"/>
    <property type="match status" value="1"/>
</dbReference>
<keyword evidence="1 6" id="KW-0963">Cytoplasm</keyword>
<dbReference type="HAMAP" id="MF_01899">
    <property type="entry name" value="RNase_D"/>
    <property type="match status" value="1"/>
</dbReference>
<keyword evidence="5 6" id="KW-0269">Exonuclease</keyword>
<comment type="subcellular location">
    <subcellularLocation>
        <location evidence="6">Cytoplasm</location>
    </subcellularLocation>
</comment>
<dbReference type="Pfam" id="PF00570">
    <property type="entry name" value="HRDC"/>
    <property type="match status" value="1"/>
</dbReference>
<dbReference type="PROSITE" id="PS50967">
    <property type="entry name" value="HRDC"/>
    <property type="match status" value="1"/>
</dbReference>
<feature type="domain" description="HRDC" evidence="7">
    <location>
        <begin position="206"/>
        <end position="287"/>
    </location>
</feature>
<proteinExistence type="inferred from homology"/>
<dbReference type="SUPFAM" id="SSF47819">
    <property type="entry name" value="HRDC-like"/>
    <property type="match status" value="2"/>
</dbReference>
<dbReference type="EMBL" id="JAWJWI010000008">
    <property type="protein sequence ID" value="MDV4187227.1"/>
    <property type="molecule type" value="Genomic_DNA"/>
</dbReference>
<gene>
    <name evidence="6 8" type="primary">rnd</name>
    <name evidence="8" type="ORF">R1523_17165</name>
</gene>
<evidence type="ECO:0000256" key="4">
    <source>
        <dbReference type="ARBA" id="ARBA00022801"/>
    </source>
</evidence>
<evidence type="ECO:0000256" key="5">
    <source>
        <dbReference type="ARBA" id="ARBA00022839"/>
    </source>
</evidence>
<evidence type="ECO:0000259" key="7">
    <source>
        <dbReference type="PROSITE" id="PS50967"/>
    </source>
</evidence>
<dbReference type="PANTHER" id="PTHR47649:SF1">
    <property type="entry name" value="RIBONUCLEASE D"/>
    <property type="match status" value="1"/>
</dbReference>
<dbReference type="Pfam" id="PF01612">
    <property type="entry name" value="DNA_pol_A_exo1"/>
    <property type="match status" value="1"/>
</dbReference>
<dbReference type="InterPro" id="IPR006292">
    <property type="entry name" value="RNase_D"/>
</dbReference>
<sequence>MIETTADLAAACKELAKSDFITIDTEFLRETTFWPELCLIQMASPTTEVLVDPLAKGIDLAPFFELMADTKVLKVFHAARQDIEIIFNRGNLIPHPIFDTQVAAMVCGFGDSVSYDQLVSRIKNVHIDKSSRFTDWSRRPLSDKQLDYALADVTHLRDVYLSLKAELDREGRTSWLSEEMDILESRETYDMHPDDAWQRLKMRLRKPQELAILKYVAAWREREARARNVPRSRVLKDDAIYEIAQQQPKDTEALGRLRTIPKGWERSTSGAAVIEAVNTALALPKADMPHAPRQAQAPEGAAAAVELLKVLLKLISEKHGVAPKVIANSEDLDRIAAEGEKAEVAALHGWRRDLFGEPALQLIQGAIALRFVDRKVETVSL</sequence>
<dbReference type="InterPro" id="IPR051086">
    <property type="entry name" value="RNase_D-like"/>
</dbReference>
<name>A0ABU3YNL9_9HYPH</name>
<keyword evidence="3 6" id="KW-0540">Nuclease</keyword>
<keyword evidence="4 6" id="KW-0378">Hydrolase</keyword>
<comment type="similarity">
    <text evidence="6">Belongs to the RNase D family.</text>
</comment>
<keyword evidence="2 6" id="KW-0819">tRNA processing</keyword>
<dbReference type="EC" id="3.1.13.5" evidence="6"/>
<dbReference type="InterPro" id="IPR002562">
    <property type="entry name" value="3'-5'_exonuclease_dom"/>
</dbReference>
<reference evidence="9" key="1">
    <citation type="journal article" date="2023" name="Int. J. Mol. Sci.">
        <title>Genomic and Metabolic Characterization of Plant Growth-Promoting Rhizobacteria Isolated from Nodules of Clovers Grown in Non-Farmed Soil.</title>
        <authorList>
            <person name="Wojcik M."/>
            <person name="Koper P."/>
            <person name="Zebracki K."/>
            <person name="Marczak M."/>
            <person name="Mazur A."/>
        </authorList>
    </citation>
    <scope>NUCLEOTIDE SEQUENCE [LARGE SCALE GENOMIC DNA]</scope>
    <source>
        <strain evidence="9">KB12</strain>
    </source>
</reference>
<comment type="catalytic activity">
    <reaction evidence="6">
        <text>Exonucleolytic cleavage that removes extra residues from the 3'-terminus of tRNA to produce 5'-mononucleotides.</text>
        <dbReference type="EC" id="3.1.13.5"/>
    </reaction>
</comment>
<dbReference type="InterPro" id="IPR010997">
    <property type="entry name" value="HRDC-like_sf"/>
</dbReference>
<dbReference type="Gene3D" id="3.30.420.10">
    <property type="entry name" value="Ribonuclease H-like superfamily/Ribonuclease H"/>
    <property type="match status" value="1"/>
</dbReference>
<dbReference type="RefSeq" id="WP_317276437.1">
    <property type="nucleotide sequence ID" value="NZ_JAWJWH010000008.1"/>
</dbReference>
<comment type="cofactor">
    <cofactor evidence="6">
        <name>a divalent metal cation</name>
        <dbReference type="ChEBI" id="CHEBI:60240"/>
    </cofactor>
</comment>
<evidence type="ECO:0000256" key="2">
    <source>
        <dbReference type="ARBA" id="ARBA00022694"/>
    </source>
</evidence>
<comment type="function">
    <text evidence="6">Exonuclease involved in the 3' processing of various precursor tRNAs. Initiates hydrolysis at the 3'-terminus of an RNA molecule and releases 5'-mononucleotides.</text>
</comment>
<dbReference type="InterPro" id="IPR012337">
    <property type="entry name" value="RNaseH-like_sf"/>
</dbReference>
<evidence type="ECO:0000313" key="9">
    <source>
        <dbReference type="Proteomes" id="UP001187203"/>
    </source>
</evidence>
<dbReference type="Gene3D" id="1.10.150.80">
    <property type="entry name" value="HRDC domain"/>
    <property type="match status" value="1"/>
</dbReference>
<evidence type="ECO:0000256" key="6">
    <source>
        <dbReference type="HAMAP-Rule" id="MF_01899"/>
    </source>
</evidence>
<evidence type="ECO:0000256" key="3">
    <source>
        <dbReference type="ARBA" id="ARBA00022722"/>
    </source>
</evidence>
<dbReference type="InterPro" id="IPR044876">
    <property type="entry name" value="HRDC_dom_sf"/>
</dbReference>
<dbReference type="NCBIfam" id="TIGR01388">
    <property type="entry name" value="rnd"/>
    <property type="match status" value="1"/>
</dbReference>
<dbReference type="InterPro" id="IPR036397">
    <property type="entry name" value="RNaseH_sf"/>
</dbReference>